<dbReference type="AlphaFoldDB" id="A0A5S6QKR2"/>
<dbReference type="Pfam" id="PF01553">
    <property type="entry name" value="Acyltransferase"/>
    <property type="match status" value="1"/>
</dbReference>
<evidence type="ECO:0000256" key="16">
    <source>
        <dbReference type="SAM" id="SignalP"/>
    </source>
</evidence>
<dbReference type="WBParaSite" id="TMUE_2000007788.1">
    <property type="protein sequence ID" value="TMUE_2000007788.1"/>
    <property type="gene ID" value="WBGene00290330"/>
</dbReference>
<feature type="signal peptide" evidence="16">
    <location>
        <begin position="1"/>
        <end position="15"/>
    </location>
</feature>
<name>A0A5S6QKR2_TRIMR</name>
<evidence type="ECO:0000256" key="9">
    <source>
        <dbReference type="ARBA" id="ARBA00023136"/>
    </source>
</evidence>
<keyword evidence="11" id="KW-1208">Phospholipid metabolism</keyword>
<keyword evidence="5" id="KW-0808">Transferase</keyword>
<dbReference type="Proteomes" id="UP000046395">
    <property type="component" value="Unassembled WGS sequence"/>
</dbReference>
<evidence type="ECO:0000256" key="10">
    <source>
        <dbReference type="ARBA" id="ARBA00023209"/>
    </source>
</evidence>
<dbReference type="GO" id="GO:0004366">
    <property type="term" value="F:glycerol-3-phosphate O-acyltransferase activity"/>
    <property type="evidence" value="ECO:0007669"/>
    <property type="project" value="TreeGrafter"/>
</dbReference>
<keyword evidence="7 15" id="KW-1133">Transmembrane helix</keyword>
<keyword evidence="8" id="KW-0443">Lipid metabolism</keyword>
<evidence type="ECO:0000256" key="8">
    <source>
        <dbReference type="ARBA" id="ARBA00023098"/>
    </source>
</evidence>
<dbReference type="GO" id="GO:0019432">
    <property type="term" value="P:triglyceride biosynthetic process"/>
    <property type="evidence" value="ECO:0007669"/>
    <property type="project" value="TreeGrafter"/>
</dbReference>
<dbReference type="PANTHER" id="PTHR23063">
    <property type="entry name" value="PHOSPHOLIPID ACYLTRANSFERASE"/>
    <property type="match status" value="1"/>
</dbReference>
<dbReference type="SUPFAM" id="SSF69593">
    <property type="entry name" value="Glycerol-3-phosphate (1)-acyltransferase"/>
    <property type="match status" value="1"/>
</dbReference>
<dbReference type="SMART" id="SM00563">
    <property type="entry name" value="PlsC"/>
    <property type="match status" value="1"/>
</dbReference>
<comment type="pathway">
    <text evidence="13">Phospholipid metabolism.</text>
</comment>
<keyword evidence="16" id="KW-0732">Signal</keyword>
<comment type="similarity">
    <text evidence="3">Belongs to the 1-acyl-sn-glycerol-3-phosphate acyltransferase family.</text>
</comment>
<keyword evidence="12" id="KW-0012">Acyltransferase</keyword>
<evidence type="ECO:0000256" key="4">
    <source>
        <dbReference type="ARBA" id="ARBA00022516"/>
    </source>
</evidence>
<comment type="subcellular location">
    <subcellularLocation>
        <location evidence="1">Membrane</location>
    </subcellularLocation>
</comment>
<reference evidence="19" key="1">
    <citation type="submission" date="2019-12" db="UniProtKB">
        <authorList>
            <consortium name="WormBaseParasite"/>
        </authorList>
    </citation>
    <scope>IDENTIFICATION</scope>
</reference>
<evidence type="ECO:0000256" key="11">
    <source>
        <dbReference type="ARBA" id="ARBA00023264"/>
    </source>
</evidence>
<evidence type="ECO:0000313" key="18">
    <source>
        <dbReference type="Proteomes" id="UP000046395"/>
    </source>
</evidence>
<dbReference type="CDD" id="cd07991">
    <property type="entry name" value="LPLAT_LPCAT1-like"/>
    <property type="match status" value="1"/>
</dbReference>
<proteinExistence type="inferred from homology"/>
<evidence type="ECO:0000256" key="3">
    <source>
        <dbReference type="ARBA" id="ARBA00008655"/>
    </source>
</evidence>
<dbReference type="GO" id="GO:0016020">
    <property type="term" value="C:membrane"/>
    <property type="evidence" value="ECO:0007669"/>
    <property type="project" value="UniProtKB-SubCell"/>
</dbReference>
<comment type="pathway">
    <text evidence="2">Lipid metabolism.</text>
</comment>
<keyword evidence="9 15" id="KW-0472">Membrane</keyword>
<accession>A0A5S6QKR2</accession>
<keyword evidence="18" id="KW-1185">Reference proteome</keyword>
<feature type="domain" description="Phospholipid/glycerol acyltransferase" evidence="17">
    <location>
        <begin position="237"/>
        <end position="348"/>
    </location>
</feature>
<evidence type="ECO:0000256" key="15">
    <source>
        <dbReference type="SAM" id="Phobius"/>
    </source>
</evidence>
<organism evidence="18 19">
    <name type="scientific">Trichuris muris</name>
    <name type="common">Mouse whipworm</name>
    <dbReference type="NCBI Taxonomy" id="70415"/>
    <lineage>
        <taxon>Eukaryota</taxon>
        <taxon>Metazoa</taxon>
        <taxon>Ecdysozoa</taxon>
        <taxon>Nematoda</taxon>
        <taxon>Enoplea</taxon>
        <taxon>Dorylaimia</taxon>
        <taxon>Trichinellida</taxon>
        <taxon>Trichuridae</taxon>
        <taxon>Trichuris</taxon>
    </lineage>
</organism>
<sequence>MLVVAFFMMIMAACGKSTGVRQLYVRVLLQLFKWTHRCIVAAEKVDFYAESSGSSEEEGECLTKNSPLSSDAFRPDDNYLIEREASKRVIYKIYEEEPTGNVVHTFFEDSLDFIKAGMEAVIEDEVTSRFSSAELTTWNLLTRCSYGYQFMSWKLALVWIAGVLFRYCVLFPTNLTIFVMSIFVLCSAGSLIALLRDGEYKRRLSRRVSLICYRLLLQACSGVVTFHNRENAAKPGGICVANHTSPIDALILASNNCYALVGQKQASLLGFLQDCLSRLESHIWFEREEVSDKLAVRKRLLEHVEDMDKLPILIFPEGTCINNTSVMMFKKGSFEVCNVIYPVAIKYDARFGDAFWNSSRVSYFEYLLMMMTSWALVCDVWYLPPMTREDGENSIQFASRVKKAIAKAGGLVELEWDGMLKRNPVKNDAIENQRKKYSERIKKMHQESEYIEDDDESKLGVPVENDGTVP</sequence>
<evidence type="ECO:0000256" key="12">
    <source>
        <dbReference type="ARBA" id="ARBA00023315"/>
    </source>
</evidence>
<evidence type="ECO:0000256" key="1">
    <source>
        <dbReference type="ARBA" id="ARBA00004370"/>
    </source>
</evidence>
<evidence type="ECO:0000256" key="2">
    <source>
        <dbReference type="ARBA" id="ARBA00005189"/>
    </source>
</evidence>
<evidence type="ECO:0000259" key="17">
    <source>
        <dbReference type="SMART" id="SM00563"/>
    </source>
</evidence>
<dbReference type="PANTHER" id="PTHR23063:SF2">
    <property type="entry name" value="GLYCEROL-3-PHOSPHATE ACYLTRANSFERASE 4, ISOFORM D-RELATED"/>
    <property type="match status" value="1"/>
</dbReference>
<feature type="transmembrane region" description="Helical" evidence="15">
    <location>
        <begin position="175"/>
        <end position="195"/>
    </location>
</feature>
<evidence type="ECO:0000256" key="6">
    <source>
        <dbReference type="ARBA" id="ARBA00022692"/>
    </source>
</evidence>
<feature type="chain" id="PRO_5024466918" evidence="16">
    <location>
        <begin position="16"/>
        <end position="470"/>
    </location>
</feature>
<keyword evidence="6 15" id="KW-0812">Transmembrane</keyword>
<keyword evidence="10" id="KW-0594">Phospholipid biosynthesis</keyword>
<dbReference type="STRING" id="70415.A0A5S6QKR2"/>
<evidence type="ECO:0000256" key="5">
    <source>
        <dbReference type="ARBA" id="ARBA00022679"/>
    </source>
</evidence>
<dbReference type="InterPro" id="IPR045252">
    <property type="entry name" value="LPCAT1-like"/>
</dbReference>
<evidence type="ECO:0000256" key="13">
    <source>
        <dbReference type="ARBA" id="ARBA00025707"/>
    </source>
</evidence>
<feature type="region of interest" description="Disordered" evidence="14">
    <location>
        <begin position="446"/>
        <end position="470"/>
    </location>
</feature>
<evidence type="ECO:0000256" key="14">
    <source>
        <dbReference type="SAM" id="MobiDB-lite"/>
    </source>
</evidence>
<evidence type="ECO:0000313" key="19">
    <source>
        <dbReference type="WBParaSite" id="TMUE_2000007788.1"/>
    </source>
</evidence>
<dbReference type="InterPro" id="IPR002123">
    <property type="entry name" value="Plipid/glycerol_acylTrfase"/>
</dbReference>
<dbReference type="GO" id="GO:0008654">
    <property type="term" value="P:phospholipid biosynthetic process"/>
    <property type="evidence" value="ECO:0007669"/>
    <property type="project" value="UniProtKB-KW"/>
</dbReference>
<evidence type="ECO:0000256" key="7">
    <source>
        <dbReference type="ARBA" id="ARBA00022989"/>
    </source>
</evidence>
<protein>
    <submittedName>
        <fullName evidence="19">PlsC domain-containing protein</fullName>
    </submittedName>
</protein>
<dbReference type="GO" id="GO:0005783">
    <property type="term" value="C:endoplasmic reticulum"/>
    <property type="evidence" value="ECO:0007669"/>
    <property type="project" value="TreeGrafter"/>
</dbReference>
<keyword evidence="4" id="KW-0444">Lipid biosynthesis</keyword>